<protein>
    <submittedName>
        <fullName evidence="2">Uncharacterized protein</fullName>
    </submittedName>
</protein>
<evidence type="ECO:0000256" key="1">
    <source>
        <dbReference type="SAM" id="MobiDB-lite"/>
    </source>
</evidence>
<feature type="compositionally biased region" description="Basic and acidic residues" evidence="1">
    <location>
        <begin position="207"/>
        <end position="219"/>
    </location>
</feature>
<sequence>MTRPWTRWTRSKVSNVEVPRGPGRLPAILSASLECGGPPARGAEEGKGGCPTSWPRRAWKAQPQSGYVRGFMGEVRGQADSGREARPGQPPLGPKPTHDHRLIQRGHTWTSRLPQPPYSKNVLPTVRNYIPAPAVDSTSSIEGAREYTGCHARQNTWGAEREVNRKKKRDNGEKVSPGPRIALKKGEKGEESIKARHHWKAPPPSDEGEHLVHEADGHRTHNGRAGRHSRWRRRPRFQAPPPRQGYSPKAGNIQSTKQCFSGRHHPMRGTKHVYRSARRVVSALQRQTISLGETVAPKLMAEFFSTTTSSPENNIDGESSATSWSIASSNFIRSVNRGGMLWIIWLLNTGGT</sequence>
<feature type="region of interest" description="Disordered" evidence="1">
    <location>
        <begin position="36"/>
        <end position="56"/>
    </location>
</feature>
<feature type="region of interest" description="Disordered" evidence="1">
    <location>
        <begin position="78"/>
        <end position="100"/>
    </location>
</feature>
<feature type="region of interest" description="Disordered" evidence="1">
    <location>
        <begin position="158"/>
        <end position="253"/>
    </location>
</feature>
<dbReference type="Proteomes" id="UP000770661">
    <property type="component" value="Unassembled WGS sequence"/>
</dbReference>
<comment type="caution">
    <text evidence="2">The sequence shown here is derived from an EMBL/GenBank/DDBJ whole genome shotgun (WGS) entry which is preliminary data.</text>
</comment>
<keyword evidence="3" id="KW-1185">Reference proteome</keyword>
<evidence type="ECO:0000313" key="2">
    <source>
        <dbReference type="EMBL" id="KAG0725920.1"/>
    </source>
</evidence>
<organism evidence="2 3">
    <name type="scientific">Chionoecetes opilio</name>
    <name type="common">Atlantic snow crab</name>
    <name type="synonym">Cancer opilio</name>
    <dbReference type="NCBI Taxonomy" id="41210"/>
    <lineage>
        <taxon>Eukaryota</taxon>
        <taxon>Metazoa</taxon>
        <taxon>Ecdysozoa</taxon>
        <taxon>Arthropoda</taxon>
        <taxon>Crustacea</taxon>
        <taxon>Multicrustacea</taxon>
        <taxon>Malacostraca</taxon>
        <taxon>Eumalacostraca</taxon>
        <taxon>Eucarida</taxon>
        <taxon>Decapoda</taxon>
        <taxon>Pleocyemata</taxon>
        <taxon>Brachyura</taxon>
        <taxon>Eubrachyura</taxon>
        <taxon>Majoidea</taxon>
        <taxon>Majidae</taxon>
        <taxon>Chionoecetes</taxon>
    </lineage>
</organism>
<name>A0A8J4YDA3_CHIOP</name>
<accession>A0A8J4YDA3</accession>
<feature type="compositionally biased region" description="Basic and acidic residues" evidence="1">
    <location>
        <begin position="184"/>
        <end position="194"/>
    </location>
</feature>
<evidence type="ECO:0000313" key="3">
    <source>
        <dbReference type="Proteomes" id="UP000770661"/>
    </source>
</evidence>
<proteinExistence type="predicted"/>
<gene>
    <name evidence="2" type="ORF">GWK47_037633</name>
</gene>
<dbReference type="AlphaFoldDB" id="A0A8J4YDA3"/>
<feature type="compositionally biased region" description="Basic residues" evidence="1">
    <location>
        <begin position="220"/>
        <end position="236"/>
    </location>
</feature>
<reference evidence="2" key="1">
    <citation type="submission" date="2020-07" db="EMBL/GenBank/DDBJ databases">
        <title>The High-quality genome of the commercially important snow crab, Chionoecetes opilio.</title>
        <authorList>
            <person name="Jeong J.-H."/>
            <person name="Ryu S."/>
        </authorList>
    </citation>
    <scope>NUCLEOTIDE SEQUENCE</scope>
    <source>
        <strain evidence="2">MADBK_172401_WGS</strain>
        <tissue evidence="2">Digestive gland</tissue>
    </source>
</reference>
<dbReference type="EMBL" id="JACEEZ010005065">
    <property type="protein sequence ID" value="KAG0725920.1"/>
    <property type="molecule type" value="Genomic_DNA"/>
</dbReference>